<gene>
    <name evidence="3" type="ORF">CTI12_AA405850</name>
</gene>
<feature type="compositionally biased region" description="Polar residues" evidence="1">
    <location>
        <begin position="1031"/>
        <end position="1041"/>
    </location>
</feature>
<keyword evidence="4" id="KW-1185">Reference proteome</keyword>
<evidence type="ECO:0000313" key="4">
    <source>
        <dbReference type="Proteomes" id="UP000245207"/>
    </source>
</evidence>
<feature type="compositionally biased region" description="Polar residues" evidence="1">
    <location>
        <begin position="1086"/>
        <end position="1096"/>
    </location>
</feature>
<accession>A0A2U1M8U0</accession>
<organism evidence="3 4">
    <name type="scientific">Artemisia annua</name>
    <name type="common">Sweet wormwood</name>
    <dbReference type="NCBI Taxonomy" id="35608"/>
    <lineage>
        <taxon>Eukaryota</taxon>
        <taxon>Viridiplantae</taxon>
        <taxon>Streptophyta</taxon>
        <taxon>Embryophyta</taxon>
        <taxon>Tracheophyta</taxon>
        <taxon>Spermatophyta</taxon>
        <taxon>Magnoliopsida</taxon>
        <taxon>eudicotyledons</taxon>
        <taxon>Gunneridae</taxon>
        <taxon>Pentapetalae</taxon>
        <taxon>asterids</taxon>
        <taxon>campanulids</taxon>
        <taxon>Asterales</taxon>
        <taxon>Asteraceae</taxon>
        <taxon>Asteroideae</taxon>
        <taxon>Anthemideae</taxon>
        <taxon>Artemisiinae</taxon>
        <taxon>Artemisia</taxon>
    </lineage>
</organism>
<dbReference type="Proteomes" id="UP000245207">
    <property type="component" value="Unassembled WGS sequence"/>
</dbReference>
<keyword evidence="2" id="KW-0472">Membrane</keyword>
<proteinExistence type="predicted"/>
<sequence>MNMAIKRFLKPRTHHFGNPSYNSSGRNRAIKVPLQKTSKDIYHTKGKMSMSFLLSHFSQRVSIVVVATLEEGGGETNWAIQEWKVYSGDPLGLVCSGDPLGFFKCMSIRFCYTLCNFCVLLLNFLSIFGICILFLLAMRTKGKAKIRPTISETVCSNNPHISNQVEPSLSVDTCLHATAVTVPPNEQQYVCIDAQLNTNFRGESSRVEKDFVTTSMPESSGQGALLQLPASAIRMLPECGLSTVPAAYSGPLTLDFTVGAIWPHTEAVRVTQANVTNANGKRSVDVSSHKVSHQNAPLKRRRQEFIANNASQLSPTIGQRVQPLDSDTPTNVAVASTKRKRQGQTLAPIWCHENVALKRRCRRIASCGPQMLQPTGLQTHALTSDISSTLPHVLVDATNPLPAPIGPSSCGATDDASVDLIQPTYAAPQDETMHPHTSGPPTEYKGFGPCNCVCSYCHAKFWYEERLAASTRRTGPLYHHCCRGGKLLDHNNALVQLFRTARDKLQDADVPEFKLRLFNVVGSVQHELPTADTIGAIVFDSGPETEADFDIVVEAHSGDPQRISRLYPCYMALHFPLLFIYGEQGYHADLRLVDVQTSDRDSDKRILMADAQAQSSTPLSQQEQDILQKQNEDRARAKGKQVVVEQEIIDIMNLKPEDLGKPLDLKVYRKWISKNIPDPSPTGICFMLLDKQGGAIQATGQLPDMRQLDTRLQLDGCYRIQGYGCKRTDNWQRTLDNKVTLLFGRYTQAAPIQDEGFPKHYFNFAAYNEVCQRADTREPILTGSGNVVMLTLWNELATGFPITRLEEMEQPVIIAASSCWAKRHAGVIQLSSIPATAIYINPEVPQADYIEQVYKELMGSAPVTQLPLIEGANVEQERPTQILNLRMIMEAASRNITQQHYTTDAVIIKIDESKGWYFNRCRGCGNPIEEHMPHLHCHEPGTHPSPNYSHSQYTHFFNKAFSHSYCFRATIADVTGSVVLACYSPAAHSLVPNITEVLSYVPDRDPYTLPPIIKDLENTKRRFRIHVGKGTETTPSSTPIRETTGHQEATEITPGSSSPPPRAPTSGETILRITGPESDEPAEHVGTSQASDQPTARRQLFTEPDEQETAENIKKARHD</sequence>
<evidence type="ECO:0000256" key="2">
    <source>
        <dbReference type="SAM" id="Phobius"/>
    </source>
</evidence>
<protein>
    <submittedName>
        <fullName evidence="3">Nucleic acid-binding, OB-fold protein</fullName>
    </submittedName>
</protein>
<dbReference type="InterPro" id="IPR012340">
    <property type="entry name" value="NA-bd_OB-fold"/>
</dbReference>
<reference evidence="3 4" key="1">
    <citation type="journal article" date="2018" name="Mol. Plant">
        <title>The genome of Artemisia annua provides insight into the evolution of Asteraceae family and artemisinin biosynthesis.</title>
        <authorList>
            <person name="Shen Q."/>
            <person name="Zhang L."/>
            <person name="Liao Z."/>
            <person name="Wang S."/>
            <person name="Yan T."/>
            <person name="Shi P."/>
            <person name="Liu M."/>
            <person name="Fu X."/>
            <person name="Pan Q."/>
            <person name="Wang Y."/>
            <person name="Lv Z."/>
            <person name="Lu X."/>
            <person name="Zhang F."/>
            <person name="Jiang W."/>
            <person name="Ma Y."/>
            <person name="Chen M."/>
            <person name="Hao X."/>
            <person name="Li L."/>
            <person name="Tang Y."/>
            <person name="Lv G."/>
            <person name="Zhou Y."/>
            <person name="Sun X."/>
            <person name="Brodelius P.E."/>
            <person name="Rose J.K.C."/>
            <person name="Tang K."/>
        </authorList>
    </citation>
    <scope>NUCLEOTIDE SEQUENCE [LARGE SCALE GENOMIC DNA]</scope>
    <source>
        <strain evidence="4">cv. Huhao1</strain>
        <tissue evidence="3">Leaf</tissue>
    </source>
</reference>
<dbReference type="EMBL" id="PKPP01006098">
    <property type="protein sequence ID" value="PWA57673.1"/>
    <property type="molecule type" value="Genomic_DNA"/>
</dbReference>
<dbReference type="PANTHER" id="PTHR47165:SF4">
    <property type="entry name" value="OS03G0429900 PROTEIN"/>
    <property type="match status" value="1"/>
</dbReference>
<feature type="region of interest" description="Disordered" evidence="1">
    <location>
        <begin position="1025"/>
        <end position="1119"/>
    </location>
</feature>
<dbReference type="STRING" id="35608.A0A2U1M8U0"/>
<comment type="caution">
    <text evidence="3">The sequence shown here is derived from an EMBL/GenBank/DDBJ whole genome shotgun (WGS) entry which is preliminary data.</text>
</comment>
<dbReference type="Gene3D" id="2.40.50.140">
    <property type="entry name" value="Nucleic acid-binding proteins"/>
    <property type="match status" value="3"/>
</dbReference>
<evidence type="ECO:0000256" key="1">
    <source>
        <dbReference type="SAM" id="MobiDB-lite"/>
    </source>
</evidence>
<feature type="transmembrane region" description="Helical" evidence="2">
    <location>
        <begin position="114"/>
        <end position="138"/>
    </location>
</feature>
<evidence type="ECO:0000313" key="3">
    <source>
        <dbReference type="EMBL" id="PWA57673.1"/>
    </source>
</evidence>
<dbReference type="PANTHER" id="PTHR47165">
    <property type="entry name" value="OS03G0429900 PROTEIN"/>
    <property type="match status" value="1"/>
</dbReference>
<dbReference type="SUPFAM" id="SSF50249">
    <property type="entry name" value="Nucleic acid-binding proteins"/>
    <property type="match status" value="1"/>
</dbReference>
<keyword evidence="2" id="KW-0812">Transmembrane</keyword>
<keyword evidence="2" id="KW-1133">Transmembrane helix</keyword>
<dbReference type="AlphaFoldDB" id="A0A2U1M8U0"/>
<name>A0A2U1M8U0_ARTAN</name>